<name>A6JBQ3_RAT</name>
<reference evidence="2" key="1">
    <citation type="submission" date="2005-09" db="EMBL/GenBank/DDBJ databases">
        <authorList>
            <person name="Mural R.J."/>
            <person name="Li P.W."/>
            <person name="Adams M.D."/>
            <person name="Amanatides P.G."/>
            <person name="Baden-Tillson H."/>
            <person name="Barnstead M."/>
            <person name="Chin S.H."/>
            <person name="Dew I."/>
            <person name="Evans C.A."/>
            <person name="Ferriera S."/>
            <person name="Flanigan M."/>
            <person name="Fosler C."/>
            <person name="Glodek A."/>
            <person name="Gu Z."/>
            <person name="Holt R.A."/>
            <person name="Jennings D."/>
            <person name="Kraft C.L."/>
            <person name="Lu F."/>
            <person name="Nguyen T."/>
            <person name="Nusskern D.R."/>
            <person name="Pfannkoch C.M."/>
            <person name="Sitter C."/>
            <person name="Sutton G.G."/>
            <person name="Venter J.C."/>
            <person name="Wang Z."/>
            <person name="Woodage T."/>
            <person name="Zheng X.H."/>
            <person name="Zhong F."/>
        </authorList>
    </citation>
    <scope>NUCLEOTIDE SEQUENCE [LARGE SCALE GENOMIC DNA]</scope>
    <source>
        <strain>BN</strain>
        <strain evidence="2">Sprague-Dawley</strain>
    </source>
</reference>
<dbReference type="EMBL" id="CH473980">
    <property type="protein sequence ID" value="EDM08430.1"/>
    <property type="molecule type" value="Genomic_DNA"/>
</dbReference>
<dbReference type="SUPFAM" id="SSF48403">
    <property type="entry name" value="Ankyrin repeat"/>
    <property type="match status" value="1"/>
</dbReference>
<gene>
    <name evidence="1" type="ORF">rCG_24702</name>
</gene>
<organism evidence="1 2">
    <name type="scientific">Rattus norvegicus</name>
    <name type="common">Rat</name>
    <dbReference type="NCBI Taxonomy" id="10116"/>
    <lineage>
        <taxon>Eukaryota</taxon>
        <taxon>Metazoa</taxon>
        <taxon>Chordata</taxon>
        <taxon>Craniata</taxon>
        <taxon>Vertebrata</taxon>
        <taxon>Euteleostomi</taxon>
        <taxon>Mammalia</taxon>
        <taxon>Eutheria</taxon>
        <taxon>Euarchontoglires</taxon>
        <taxon>Glires</taxon>
        <taxon>Rodentia</taxon>
        <taxon>Myomorpha</taxon>
        <taxon>Muroidea</taxon>
        <taxon>Muridae</taxon>
        <taxon>Murinae</taxon>
        <taxon>Rattus</taxon>
    </lineage>
</organism>
<sequence length="153" mass="16576">MAAVSQRPPSMYWCVGTEGSVVCPGPAMETHNGAEDMGSKLSLPGGNSPVQSPNMEEIHTAYKQRNLSRARDLLREVCEESESPQEKGQLLSISAAHGDLETVRFLLTEKRVELPMEPTDDNPAVVAAHFGHAEVVHELLESLSGPCASQRLL</sequence>
<dbReference type="Proteomes" id="UP000234681">
    <property type="component" value="Chromosome 1"/>
</dbReference>
<proteinExistence type="predicted"/>
<feature type="non-terminal residue" evidence="1">
    <location>
        <position position="153"/>
    </location>
</feature>
<accession>A6JBQ3</accession>
<dbReference type="AlphaFoldDB" id="A6JBQ3"/>
<dbReference type="InterPro" id="IPR036770">
    <property type="entry name" value="Ankyrin_rpt-contain_sf"/>
</dbReference>
<evidence type="ECO:0000313" key="1">
    <source>
        <dbReference type="EMBL" id="EDM08430.1"/>
    </source>
</evidence>
<dbReference type="Gene3D" id="1.25.40.20">
    <property type="entry name" value="Ankyrin repeat-containing domain"/>
    <property type="match status" value="1"/>
</dbReference>
<protein>
    <submittedName>
        <fullName evidence="1">RCG24702</fullName>
    </submittedName>
</protein>
<evidence type="ECO:0000313" key="2">
    <source>
        <dbReference type="Proteomes" id="UP000234681"/>
    </source>
</evidence>